<dbReference type="GO" id="GO:0005737">
    <property type="term" value="C:cytoplasm"/>
    <property type="evidence" value="ECO:0007669"/>
    <property type="project" value="UniProtKB-SubCell"/>
</dbReference>
<dbReference type="EC" id="2.1.1.198" evidence="6"/>
<evidence type="ECO:0000256" key="4">
    <source>
        <dbReference type="ARBA" id="ARBA00022679"/>
    </source>
</evidence>
<organism evidence="8 9">
    <name type="scientific">Enterococcus cecorum</name>
    <dbReference type="NCBI Taxonomy" id="44008"/>
    <lineage>
        <taxon>Bacteria</taxon>
        <taxon>Bacillati</taxon>
        <taxon>Bacillota</taxon>
        <taxon>Bacilli</taxon>
        <taxon>Lactobacillales</taxon>
        <taxon>Enterococcaceae</taxon>
        <taxon>Enterococcus</taxon>
    </lineage>
</organism>
<dbReference type="PANTHER" id="PTHR46111">
    <property type="entry name" value="RIBOSOMAL RNA SMALL SUBUNIT METHYLTRANSFERASE I"/>
    <property type="match status" value="1"/>
</dbReference>
<dbReference type="PROSITE" id="PS01296">
    <property type="entry name" value="RSMI"/>
    <property type="match status" value="1"/>
</dbReference>
<dbReference type="InterPro" id="IPR000878">
    <property type="entry name" value="4pyrrol_Mease"/>
</dbReference>
<dbReference type="PANTHER" id="PTHR46111:SF1">
    <property type="entry name" value="RIBOSOMAL RNA SMALL SUBUNIT METHYLTRANSFERASE I"/>
    <property type="match status" value="1"/>
</dbReference>
<dbReference type="NCBIfam" id="TIGR00096">
    <property type="entry name" value="16S rRNA (cytidine(1402)-2'-O)-methyltransferase"/>
    <property type="match status" value="1"/>
</dbReference>
<dbReference type="FunFam" id="3.40.1010.10:FF:000002">
    <property type="entry name" value="Ribosomal RNA small subunit methyltransferase I"/>
    <property type="match status" value="1"/>
</dbReference>
<dbReference type="RefSeq" id="WP_047242332.1">
    <property type="nucleotide sequence ID" value="NZ_CP010060.1"/>
</dbReference>
<evidence type="ECO:0000256" key="1">
    <source>
        <dbReference type="ARBA" id="ARBA00022490"/>
    </source>
</evidence>
<keyword evidence="5 6" id="KW-0949">S-adenosyl-L-methionine</keyword>
<dbReference type="InterPro" id="IPR014776">
    <property type="entry name" value="4pyrrole_Mease_sub2"/>
</dbReference>
<dbReference type="SUPFAM" id="SSF53790">
    <property type="entry name" value="Tetrapyrrole methylase"/>
    <property type="match status" value="1"/>
</dbReference>
<dbReference type="CDD" id="cd11648">
    <property type="entry name" value="RsmI"/>
    <property type="match status" value="1"/>
</dbReference>
<evidence type="ECO:0000256" key="6">
    <source>
        <dbReference type="HAMAP-Rule" id="MF_01877"/>
    </source>
</evidence>
<keyword evidence="3 6" id="KW-0489">Methyltransferase</keyword>
<dbReference type="Pfam" id="PF00590">
    <property type="entry name" value="TP_methylase"/>
    <property type="match status" value="1"/>
</dbReference>
<dbReference type="Proteomes" id="UP000196074">
    <property type="component" value="Unassembled WGS sequence"/>
</dbReference>
<feature type="domain" description="Tetrapyrrole methylase" evidence="7">
    <location>
        <begin position="15"/>
        <end position="214"/>
    </location>
</feature>
<gene>
    <name evidence="6" type="primary">rsmI</name>
    <name evidence="8" type="ORF">B5E88_03870</name>
</gene>
<dbReference type="InterPro" id="IPR014777">
    <property type="entry name" value="4pyrrole_Mease_sub1"/>
</dbReference>
<dbReference type="EMBL" id="NFLC01000005">
    <property type="protein sequence ID" value="OUQ11081.1"/>
    <property type="molecule type" value="Genomic_DNA"/>
</dbReference>
<dbReference type="InterPro" id="IPR035996">
    <property type="entry name" value="4pyrrol_Methylase_sf"/>
</dbReference>
<comment type="subcellular location">
    <subcellularLocation>
        <location evidence="6">Cytoplasm</location>
    </subcellularLocation>
</comment>
<reference evidence="9" key="1">
    <citation type="submission" date="2017-04" db="EMBL/GenBank/DDBJ databases">
        <title>Function of individual gut microbiota members based on whole genome sequencing of pure cultures obtained from chicken caecum.</title>
        <authorList>
            <person name="Medvecky M."/>
            <person name="Cejkova D."/>
            <person name="Polansky O."/>
            <person name="Karasova D."/>
            <person name="Kubasova T."/>
            <person name="Cizek A."/>
            <person name="Rychlik I."/>
        </authorList>
    </citation>
    <scope>NUCLEOTIDE SEQUENCE [LARGE SCALE GENOMIC DNA]</scope>
    <source>
        <strain evidence="9">An144</strain>
    </source>
</reference>
<evidence type="ECO:0000259" key="7">
    <source>
        <dbReference type="Pfam" id="PF00590"/>
    </source>
</evidence>
<dbReference type="PIRSF" id="PIRSF005917">
    <property type="entry name" value="MTase_YraL"/>
    <property type="match status" value="1"/>
</dbReference>
<comment type="similarity">
    <text evidence="6">Belongs to the methyltransferase superfamily. RsmI family.</text>
</comment>
<dbReference type="Gene3D" id="3.40.1010.10">
    <property type="entry name" value="Cobalt-precorrin-4 Transmethylase, Domain 1"/>
    <property type="match status" value="1"/>
</dbReference>
<sequence length="293" mass="32379">MLTKQKSYHQNSACLYLVPTPIGNLLDMTQRAIEILKQVDLIASEDTRNTQKLLNHFGISTPQKSLHEHNYKERVPQLVDFLLAGQSIAQVSDAGMPSISDPGHELVQACIAADIPVVALPGPTAGLTALIASGLSAQPNYFHGFLPRKKKEQVAALTPLAQLPASMIFYESPYRLASTLANMVEVFGENRQAVICRELTKIHEEFIRGTLLELAQYAKDNEIKGECCLLVSGQSLEGQSTEVVALTEEQIRQKVADRIEIYGEKPNTAIKEVAKALGYKKQAIYQIYHEIHS</sequence>
<dbReference type="InterPro" id="IPR008189">
    <property type="entry name" value="rRNA_ssu_MeTfrase_I"/>
</dbReference>
<dbReference type="InterPro" id="IPR018063">
    <property type="entry name" value="SAM_MeTrfase_RsmI_CS"/>
</dbReference>
<dbReference type="FunFam" id="3.30.950.10:FF:000002">
    <property type="entry name" value="Ribosomal RNA small subunit methyltransferase I"/>
    <property type="match status" value="1"/>
</dbReference>
<name>A0A1Y4R1U4_9ENTE</name>
<keyword evidence="4 6" id="KW-0808">Transferase</keyword>
<proteinExistence type="inferred from homology"/>
<evidence type="ECO:0000313" key="8">
    <source>
        <dbReference type="EMBL" id="OUQ11081.1"/>
    </source>
</evidence>
<keyword evidence="1 6" id="KW-0963">Cytoplasm</keyword>
<accession>A0A1Y4R1U4</accession>
<comment type="caution">
    <text evidence="8">The sequence shown here is derived from an EMBL/GenBank/DDBJ whole genome shotgun (WGS) entry which is preliminary data.</text>
</comment>
<dbReference type="GO" id="GO:0070677">
    <property type="term" value="F:rRNA (cytosine-2'-O-)-methyltransferase activity"/>
    <property type="evidence" value="ECO:0007669"/>
    <property type="project" value="UniProtKB-UniRule"/>
</dbReference>
<protein>
    <recommendedName>
        <fullName evidence="6">Ribosomal RNA small subunit methyltransferase I</fullName>
        <ecNumber evidence="6">2.1.1.198</ecNumber>
    </recommendedName>
    <alternativeName>
        <fullName evidence="6">16S rRNA 2'-O-ribose C1402 methyltransferase</fullName>
    </alternativeName>
    <alternativeName>
        <fullName evidence="6">rRNA (cytidine-2'-O-)-methyltransferase RsmI</fullName>
    </alternativeName>
</protein>
<dbReference type="Gene3D" id="3.30.950.10">
    <property type="entry name" value="Methyltransferase, Cobalt-precorrin-4 Transmethylase, Domain 2"/>
    <property type="match status" value="1"/>
</dbReference>
<comment type="function">
    <text evidence="6">Catalyzes the 2'-O-methylation of the ribose of cytidine 1402 (C1402) in 16S rRNA.</text>
</comment>
<comment type="catalytic activity">
    <reaction evidence="6">
        <text>cytidine(1402) in 16S rRNA + S-adenosyl-L-methionine = 2'-O-methylcytidine(1402) in 16S rRNA + S-adenosyl-L-homocysteine + H(+)</text>
        <dbReference type="Rhea" id="RHEA:42924"/>
        <dbReference type="Rhea" id="RHEA-COMP:10285"/>
        <dbReference type="Rhea" id="RHEA-COMP:10286"/>
        <dbReference type="ChEBI" id="CHEBI:15378"/>
        <dbReference type="ChEBI" id="CHEBI:57856"/>
        <dbReference type="ChEBI" id="CHEBI:59789"/>
        <dbReference type="ChEBI" id="CHEBI:74495"/>
        <dbReference type="ChEBI" id="CHEBI:82748"/>
        <dbReference type="EC" id="2.1.1.198"/>
    </reaction>
</comment>
<evidence type="ECO:0000313" key="9">
    <source>
        <dbReference type="Proteomes" id="UP000196074"/>
    </source>
</evidence>
<dbReference type="AlphaFoldDB" id="A0A1Y4R1U4"/>
<keyword evidence="2 6" id="KW-0698">rRNA processing</keyword>
<evidence type="ECO:0000256" key="3">
    <source>
        <dbReference type="ARBA" id="ARBA00022603"/>
    </source>
</evidence>
<evidence type="ECO:0000256" key="2">
    <source>
        <dbReference type="ARBA" id="ARBA00022552"/>
    </source>
</evidence>
<dbReference type="HAMAP" id="MF_01877">
    <property type="entry name" value="16SrRNA_methyltr_I"/>
    <property type="match status" value="1"/>
</dbReference>
<evidence type="ECO:0000256" key="5">
    <source>
        <dbReference type="ARBA" id="ARBA00022691"/>
    </source>
</evidence>